<dbReference type="SUPFAM" id="SSF46955">
    <property type="entry name" value="Putative DNA-binding domain"/>
    <property type="match status" value="1"/>
</dbReference>
<dbReference type="OrthoDB" id="9802944at2"/>
<dbReference type="HOGENOM" id="CLU_065103_2_1_7"/>
<evidence type="ECO:0000313" key="3">
    <source>
        <dbReference type="EMBL" id="CAG36549.1"/>
    </source>
</evidence>
<proteinExistence type="predicted"/>
<dbReference type="KEGG" id="dps:DP1820"/>
<dbReference type="AlphaFoldDB" id="Q6AM76"/>
<dbReference type="InterPro" id="IPR009061">
    <property type="entry name" value="DNA-bd_dom_put_sf"/>
</dbReference>
<dbReference type="eggNOG" id="COG0789">
    <property type="taxonomic scope" value="Bacteria"/>
</dbReference>
<dbReference type="InterPro" id="IPR011256">
    <property type="entry name" value="Reg_factor_effector_dom_sf"/>
</dbReference>
<feature type="domain" description="HTH merR-type" evidence="2">
    <location>
        <begin position="6"/>
        <end position="75"/>
    </location>
</feature>
<evidence type="ECO:0000313" key="4">
    <source>
        <dbReference type="Proteomes" id="UP000000602"/>
    </source>
</evidence>
<dbReference type="Proteomes" id="UP000000602">
    <property type="component" value="Chromosome"/>
</dbReference>
<dbReference type="InterPro" id="IPR000551">
    <property type="entry name" value="MerR-type_HTH_dom"/>
</dbReference>
<dbReference type="Gene3D" id="1.10.1660.10">
    <property type="match status" value="1"/>
</dbReference>
<dbReference type="eggNOG" id="COG4978">
    <property type="taxonomic scope" value="Bacteria"/>
</dbReference>
<dbReference type="InterPro" id="IPR047057">
    <property type="entry name" value="MerR_fam"/>
</dbReference>
<organism evidence="3 4">
    <name type="scientific">Desulfotalea psychrophila (strain LSv54 / DSM 12343)</name>
    <dbReference type="NCBI Taxonomy" id="177439"/>
    <lineage>
        <taxon>Bacteria</taxon>
        <taxon>Pseudomonadati</taxon>
        <taxon>Thermodesulfobacteriota</taxon>
        <taxon>Desulfobulbia</taxon>
        <taxon>Desulfobulbales</taxon>
        <taxon>Desulfocapsaceae</taxon>
        <taxon>Desulfotalea</taxon>
    </lineage>
</organism>
<dbReference type="CDD" id="cd01107">
    <property type="entry name" value="HTH_BmrR"/>
    <property type="match status" value="1"/>
</dbReference>
<dbReference type="Gene3D" id="3.20.80.10">
    <property type="entry name" value="Regulatory factor, effector binding domain"/>
    <property type="match status" value="1"/>
</dbReference>
<dbReference type="SMART" id="SM00422">
    <property type="entry name" value="HTH_MERR"/>
    <property type="match status" value="1"/>
</dbReference>
<dbReference type="GO" id="GO:0003700">
    <property type="term" value="F:DNA-binding transcription factor activity"/>
    <property type="evidence" value="ECO:0007669"/>
    <property type="project" value="InterPro"/>
</dbReference>
<gene>
    <name evidence="3" type="ordered locus">DP1820</name>
</gene>
<keyword evidence="1" id="KW-0238">DNA-binding</keyword>
<dbReference type="PANTHER" id="PTHR30204">
    <property type="entry name" value="REDOX-CYCLING DRUG-SENSING TRANSCRIPTIONAL ACTIVATOR SOXR"/>
    <property type="match status" value="1"/>
</dbReference>
<dbReference type="SUPFAM" id="SSF55136">
    <property type="entry name" value="Probable bacterial effector-binding domain"/>
    <property type="match status" value="1"/>
</dbReference>
<dbReference type="Pfam" id="PF06445">
    <property type="entry name" value="GyrI-like"/>
    <property type="match status" value="1"/>
</dbReference>
<dbReference type="RefSeq" id="WP_011189061.1">
    <property type="nucleotide sequence ID" value="NC_006138.1"/>
</dbReference>
<dbReference type="EMBL" id="CR522870">
    <property type="protein sequence ID" value="CAG36549.1"/>
    <property type="molecule type" value="Genomic_DNA"/>
</dbReference>
<protein>
    <submittedName>
        <fullName evidence="3">Related to multidrug-efflux transporter regulator</fullName>
    </submittedName>
</protein>
<dbReference type="PANTHER" id="PTHR30204:SF96">
    <property type="entry name" value="CHROMOSOME-ANCHORING PROTEIN RACA"/>
    <property type="match status" value="1"/>
</dbReference>
<keyword evidence="4" id="KW-1185">Reference proteome</keyword>
<sequence length="283" mass="33240">MSHKKKYFIGDMSKICNLSKKALRFYDKIGIIPSHRHDCNNYRYYTSESLLAVPVIKYYKQMGFTLEEMKEFIEGKDPNVFKSIKKSFLNKIKSFEEEQEKIERKHIAVKDWYELILEAETVIENSISDVSVKYIDSAELLCQEQYYEKDIKASIVNIDFTNYVEELDNEITGPVIIYFSPLQDRIENRPQAIKILQKTIKTCSKKNRETFGGCMMASCYHIGSHDTIQQTYQKICKWAGQNGYVLGKGSYERYVTDYWTTRNTSKFITEILIKATRMREAIQ</sequence>
<dbReference type="InterPro" id="IPR029442">
    <property type="entry name" value="GyrI-like"/>
</dbReference>
<name>Q6AM76_DESPS</name>
<dbReference type="PROSITE" id="PS00552">
    <property type="entry name" value="HTH_MERR_1"/>
    <property type="match status" value="1"/>
</dbReference>
<reference evidence="4" key="1">
    <citation type="journal article" date="2004" name="Environ. Microbiol.">
        <title>The genome of Desulfotalea psychrophila, a sulfate-reducing bacterium from permanently cold Arctic sediments.</title>
        <authorList>
            <person name="Rabus R."/>
            <person name="Ruepp A."/>
            <person name="Frickey T."/>
            <person name="Rattei T."/>
            <person name="Fartmann B."/>
            <person name="Stark M."/>
            <person name="Bauer M."/>
            <person name="Zibat A."/>
            <person name="Lombardot T."/>
            <person name="Becker I."/>
            <person name="Amann J."/>
            <person name="Gellner K."/>
            <person name="Teeling H."/>
            <person name="Leuschner W.D."/>
            <person name="Gloeckner F.-O."/>
            <person name="Lupas A.N."/>
            <person name="Amann R."/>
            <person name="Klenk H.-P."/>
        </authorList>
    </citation>
    <scope>NUCLEOTIDE SEQUENCE [LARGE SCALE GENOMIC DNA]</scope>
    <source>
        <strain evidence="4">DSM 12343 / LSv54</strain>
    </source>
</reference>
<dbReference type="GO" id="GO:0003677">
    <property type="term" value="F:DNA binding"/>
    <property type="evidence" value="ECO:0007669"/>
    <property type="project" value="UniProtKB-KW"/>
</dbReference>
<evidence type="ECO:0000256" key="1">
    <source>
        <dbReference type="ARBA" id="ARBA00023125"/>
    </source>
</evidence>
<dbReference type="PROSITE" id="PS50937">
    <property type="entry name" value="HTH_MERR_2"/>
    <property type="match status" value="1"/>
</dbReference>
<evidence type="ECO:0000259" key="2">
    <source>
        <dbReference type="PROSITE" id="PS50937"/>
    </source>
</evidence>
<accession>Q6AM76</accession>
<dbReference type="Pfam" id="PF00376">
    <property type="entry name" value="MerR"/>
    <property type="match status" value="1"/>
</dbReference>
<dbReference type="STRING" id="177439.DP1820"/>